<dbReference type="GO" id="GO:0009253">
    <property type="term" value="P:peptidoglycan catabolic process"/>
    <property type="evidence" value="ECO:0007669"/>
    <property type="project" value="InterPro"/>
</dbReference>
<keyword evidence="9" id="KW-1185">Reference proteome</keyword>
<reference evidence="8 9" key="1">
    <citation type="submission" date="2017-03" db="EMBL/GenBank/DDBJ databases">
        <title>Genome sequence of Sphingomonas dokdonensis DSM 21029.</title>
        <authorList>
            <person name="Poehlein A."/>
            <person name="Wuebbeler J.H."/>
            <person name="Steinbuechel A."/>
            <person name="Daniel R."/>
        </authorList>
    </citation>
    <scope>NUCLEOTIDE SEQUENCE [LARGE SCALE GENOMIC DNA]</scope>
    <source>
        <strain evidence="8 9">DSM 21029</strain>
    </source>
</reference>
<dbReference type="SUPFAM" id="SSF53955">
    <property type="entry name" value="Lysozyme-like"/>
    <property type="match status" value="1"/>
</dbReference>
<dbReference type="CDD" id="cd00737">
    <property type="entry name" value="lyz_endolysin_autolysin"/>
    <property type="match status" value="1"/>
</dbReference>
<dbReference type="Gene3D" id="1.10.530.40">
    <property type="match status" value="1"/>
</dbReference>
<evidence type="ECO:0000313" key="8">
    <source>
        <dbReference type="EMBL" id="OWK29222.1"/>
    </source>
</evidence>
<dbReference type="InterPro" id="IPR023347">
    <property type="entry name" value="Lysozyme_dom_sf"/>
</dbReference>
<keyword evidence="5" id="KW-1035">Host cytoplasm</keyword>
<evidence type="ECO:0000256" key="5">
    <source>
        <dbReference type="ARBA" id="ARBA00023200"/>
    </source>
</evidence>
<proteinExistence type="inferred from homology"/>
<dbReference type="HAMAP" id="MF_04110">
    <property type="entry name" value="ENDOLYSIN_T4"/>
    <property type="match status" value="1"/>
</dbReference>
<evidence type="ECO:0000256" key="6">
    <source>
        <dbReference type="ARBA" id="ARBA00023295"/>
    </source>
</evidence>
<dbReference type="GO" id="GO:0016998">
    <property type="term" value="P:cell wall macromolecule catabolic process"/>
    <property type="evidence" value="ECO:0007669"/>
    <property type="project" value="InterPro"/>
</dbReference>
<dbReference type="GO" id="GO:0042742">
    <property type="term" value="P:defense response to bacterium"/>
    <property type="evidence" value="ECO:0007669"/>
    <property type="project" value="UniProtKB-KW"/>
</dbReference>
<accession>A0A245ZHK5</accession>
<keyword evidence="6 7" id="KW-0326">Glycosidase</keyword>
<evidence type="ECO:0000256" key="4">
    <source>
        <dbReference type="ARBA" id="ARBA00022801"/>
    </source>
</evidence>
<dbReference type="EC" id="3.2.1.17" evidence="7"/>
<evidence type="ECO:0000256" key="7">
    <source>
        <dbReference type="RuleBase" id="RU003788"/>
    </source>
</evidence>
<keyword evidence="2 7" id="KW-0929">Antimicrobial</keyword>
<dbReference type="Pfam" id="PF00959">
    <property type="entry name" value="Phage_lysozyme"/>
    <property type="match status" value="1"/>
</dbReference>
<sequence length="189" mass="20440">MTAELRVGPIARALMHHFETCRLAAYRCPANVPTIGWGNTYYLDGRPVRMGDRITQQQADDLFAAILERDFGAPVRAELSVAGAAETSPAQFGAMVALAYNIGMGPRAWRNGLQKGFRQSEVLRLHRAGNYVGAGGVGGDRPTSGAFGGWVRARGKVSNGLVRRRNAEAALYRSDFAALERFTNGEVKG</sequence>
<gene>
    <name evidence="8" type="ORF">SPDO_22030</name>
</gene>
<dbReference type="GO" id="GO:0031640">
    <property type="term" value="P:killing of cells of another organism"/>
    <property type="evidence" value="ECO:0007669"/>
    <property type="project" value="UniProtKB-KW"/>
</dbReference>
<evidence type="ECO:0000256" key="3">
    <source>
        <dbReference type="ARBA" id="ARBA00022638"/>
    </source>
</evidence>
<evidence type="ECO:0000256" key="2">
    <source>
        <dbReference type="ARBA" id="ARBA00022529"/>
    </source>
</evidence>
<dbReference type="InterPro" id="IPR051018">
    <property type="entry name" value="Bacteriophage_GH24"/>
</dbReference>
<organism evidence="8 9">
    <name type="scientific">Sphingomonas dokdonensis</name>
    <dbReference type="NCBI Taxonomy" id="344880"/>
    <lineage>
        <taxon>Bacteria</taxon>
        <taxon>Pseudomonadati</taxon>
        <taxon>Pseudomonadota</taxon>
        <taxon>Alphaproteobacteria</taxon>
        <taxon>Sphingomonadales</taxon>
        <taxon>Sphingomonadaceae</taxon>
        <taxon>Sphingomonas</taxon>
    </lineage>
</organism>
<dbReference type="AlphaFoldDB" id="A0A245ZHK5"/>
<protein>
    <recommendedName>
        <fullName evidence="7">Lysozyme</fullName>
        <ecNumber evidence="7">3.2.1.17</ecNumber>
    </recommendedName>
</protein>
<dbReference type="PANTHER" id="PTHR38107">
    <property type="match status" value="1"/>
</dbReference>
<evidence type="ECO:0000256" key="1">
    <source>
        <dbReference type="ARBA" id="ARBA00000632"/>
    </source>
</evidence>
<dbReference type="PANTHER" id="PTHR38107:SF3">
    <property type="entry name" value="LYSOZYME RRRD-RELATED"/>
    <property type="match status" value="1"/>
</dbReference>
<comment type="catalytic activity">
    <reaction evidence="1 7">
        <text>Hydrolysis of (1-&gt;4)-beta-linkages between N-acetylmuramic acid and N-acetyl-D-glucosamine residues in a peptidoglycan and between N-acetyl-D-glucosamine residues in chitodextrins.</text>
        <dbReference type="EC" id="3.2.1.17"/>
    </reaction>
</comment>
<dbReference type="EMBL" id="NBBI01000004">
    <property type="protein sequence ID" value="OWK29222.1"/>
    <property type="molecule type" value="Genomic_DNA"/>
</dbReference>
<keyword evidence="3 7" id="KW-0081">Bacteriolytic enzyme</keyword>
<dbReference type="GO" id="GO:0003796">
    <property type="term" value="F:lysozyme activity"/>
    <property type="evidence" value="ECO:0007669"/>
    <property type="project" value="UniProtKB-EC"/>
</dbReference>
<dbReference type="InterPro" id="IPR033907">
    <property type="entry name" value="Endolysin_autolysin"/>
</dbReference>
<evidence type="ECO:0000313" key="9">
    <source>
        <dbReference type="Proteomes" id="UP000197290"/>
    </source>
</evidence>
<dbReference type="InterPro" id="IPR023346">
    <property type="entry name" value="Lysozyme-like_dom_sf"/>
</dbReference>
<dbReference type="Proteomes" id="UP000197290">
    <property type="component" value="Unassembled WGS sequence"/>
</dbReference>
<keyword evidence="4 7" id="KW-0378">Hydrolase</keyword>
<name>A0A245ZHK5_9SPHN</name>
<comment type="similarity">
    <text evidence="7">Belongs to the glycosyl hydrolase 24 family.</text>
</comment>
<comment type="caution">
    <text evidence="8">The sequence shown here is derived from an EMBL/GenBank/DDBJ whole genome shotgun (WGS) entry which is preliminary data.</text>
</comment>
<dbReference type="InterPro" id="IPR002196">
    <property type="entry name" value="Glyco_hydro_24"/>
</dbReference>
<dbReference type="InterPro" id="IPR034690">
    <property type="entry name" value="Endolysin_T4_type"/>
</dbReference>